<dbReference type="STRING" id="1524460.IX84_13480"/>
<sequence length="392" mass="44188">MRYLIVVWELLISLSGCSSALQESWVVPCSGHFEFYPLNWEQLLILSSSCDSGPCIKAIDLRSGEEAWSLSDTLFKQVYYNFQPYLDERYLVLPVGRELICLSPKTGEILWQSRRSRPGDSHVFGDGQFVYRSYAAPTDTAFEWIRFDLDSGRDSLLLVSPVSKASRCLMRSPVPFFDGRDSGLVSPVIDYEPRGLTESYLLLWKRGQPAAAVRHTIYPDNEQGRGPGLPPVVAGKYSWWVASQDVVSFDLANEKIVWRVTLPHGLLTSRLTLHGENLFLACEDEKLYAIAASTGKLQWSSPIAGTPSRVFHTPEATYLIGGSDQVLYEIDRHNGQLLGRYTFQGTGRKLRRVAYFGHGVAVLNDGRDWQAVPLTALPTQLRRLQVPRNNRR</sequence>
<feature type="domain" description="Pyrrolo-quinoline quinone repeat" evidence="1">
    <location>
        <begin position="56"/>
        <end position="152"/>
    </location>
</feature>
<dbReference type="RefSeq" id="WP_044221217.1">
    <property type="nucleotide sequence ID" value="NZ_JBKAGJ010000020.1"/>
</dbReference>
<dbReference type="PANTHER" id="PTHR34512:SF30">
    <property type="entry name" value="OUTER MEMBRANE PROTEIN ASSEMBLY FACTOR BAMB"/>
    <property type="match status" value="1"/>
</dbReference>
<proteinExistence type="predicted"/>
<dbReference type="InterPro" id="IPR015943">
    <property type="entry name" value="WD40/YVTN_repeat-like_dom_sf"/>
</dbReference>
<dbReference type="InterPro" id="IPR011047">
    <property type="entry name" value="Quinoprotein_ADH-like_sf"/>
</dbReference>
<dbReference type="PANTHER" id="PTHR34512">
    <property type="entry name" value="CELL SURFACE PROTEIN"/>
    <property type="match status" value="1"/>
</dbReference>
<gene>
    <name evidence="2" type="ORF">IX84_13480</name>
</gene>
<dbReference type="Gene3D" id="2.130.10.10">
    <property type="entry name" value="YVTN repeat-like/Quinoprotein amine dehydrogenase"/>
    <property type="match status" value="2"/>
</dbReference>
<evidence type="ECO:0000313" key="3">
    <source>
        <dbReference type="Proteomes" id="UP000029736"/>
    </source>
</evidence>
<organism evidence="2 3">
    <name type="scientific">Phaeodactylibacter xiamenensis</name>
    <dbReference type="NCBI Taxonomy" id="1524460"/>
    <lineage>
        <taxon>Bacteria</taxon>
        <taxon>Pseudomonadati</taxon>
        <taxon>Bacteroidota</taxon>
        <taxon>Saprospiria</taxon>
        <taxon>Saprospirales</taxon>
        <taxon>Haliscomenobacteraceae</taxon>
        <taxon>Phaeodactylibacter</taxon>
    </lineage>
</organism>
<accession>A0A098S5C1</accession>
<evidence type="ECO:0000313" key="2">
    <source>
        <dbReference type="EMBL" id="KGE87559.1"/>
    </source>
</evidence>
<dbReference type="AlphaFoldDB" id="A0A098S5C1"/>
<evidence type="ECO:0000259" key="1">
    <source>
        <dbReference type="Pfam" id="PF13360"/>
    </source>
</evidence>
<name>A0A098S5C1_9BACT</name>
<reference evidence="2 3" key="1">
    <citation type="journal article" date="2014" name="Int. J. Syst. Evol. Microbiol.">
        <title>Phaeodactylibacter xiamenensis gen. nov., sp. nov., a member of the family Saprospiraceae isolated from the marine alga Phaeodactylum tricornutum.</title>
        <authorList>
            <person name="Chen Z.Jr."/>
            <person name="Lei X."/>
            <person name="Lai Q."/>
            <person name="Li Y."/>
            <person name="Zhang B."/>
            <person name="Zhang J."/>
            <person name="Zhang H."/>
            <person name="Yang L."/>
            <person name="Zheng W."/>
            <person name="Tian Y."/>
            <person name="Yu Z."/>
            <person name="Xu H.Jr."/>
            <person name="Zheng T."/>
        </authorList>
    </citation>
    <scope>NUCLEOTIDE SEQUENCE [LARGE SCALE GENOMIC DNA]</scope>
    <source>
        <strain evidence="2 3">KD52</strain>
    </source>
</reference>
<dbReference type="SUPFAM" id="SSF50998">
    <property type="entry name" value="Quinoprotein alcohol dehydrogenase-like"/>
    <property type="match status" value="1"/>
</dbReference>
<dbReference type="Proteomes" id="UP000029736">
    <property type="component" value="Unassembled WGS sequence"/>
</dbReference>
<feature type="domain" description="Pyrrolo-quinoline quinone repeat" evidence="1">
    <location>
        <begin position="225"/>
        <end position="346"/>
    </location>
</feature>
<dbReference type="Pfam" id="PF13360">
    <property type="entry name" value="PQQ_2"/>
    <property type="match status" value="2"/>
</dbReference>
<keyword evidence="3" id="KW-1185">Reference proteome</keyword>
<dbReference type="EMBL" id="JPOS01000034">
    <property type="protein sequence ID" value="KGE87559.1"/>
    <property type="molecule type" value="Genomic_DNA"/>
</dbReference>
<dbReference type="InterPro" id="IPR002372">
    <property type="entry name" value="PQQ_rpt_dom"/>
</dbReference>
<dbReference type="OrthoDB" id="9816081at2"/>
<protein>
    <recommendedName>
        <fullName evidence="1">Pyrrolo-quinoline quinone repeat domain-containing protein</fullName>
    </recommendedName>
</protein>
<comment type="caution">
    <text evidence="2">The sequence shown here is derived from an EMBL/GenBank/DDBJ whole genome shotgun (WGS) entry which is preliminary data.</text>
</comment>